<keyword evidence="2" id="KW-1185">Reference proteome</keyword>
<dbReference type="OrthoDB" id="10579363at2759"/>
<protein>
    <submittedName>
        <fullName evidence="1">Uncharacterized protein</fullName>
    </submittedName>
</protein>
<gene>
    <name evidence="1" type="ORF">MSAN_02290700</name>
</gene>
<reference evidence="1" key="1">
    <citation type="submission" date="2020-05" db="EMBL/GenBank/DDBJ databases">
        <title>Mycena genomes resolve the evolution of fungal bioluminescence.</title>
        <authorList>
            <person name="Tsai I.J."/>
        </authorList>
    </citation>
    <scope>NUCLEOTIDE SEQUENCE</scope>
    <source>
        <strain evidence="1">160909Yilan</strain>
    </source>
</reference>
<comment type="caution">
    <text evidence="1">The sequence shown here is derived from an EMBL/GenBank/DDBJ whole genome shotgun (WGS) entry which is preliminary data.</text>
</comment>
<dbReference type="EMBL" id="JACAZH010000036">
    <property type="protein sequence ID" value="KAF7336585.1"/>
    <property type="molecule type" value="Genomic_DNA"/>
</dbReference>
<dbReference type="AlphaFoldDB" id="A0A8H6X8J9"/>
<dbReference type="Proteomes" id="UP000623467">
    <property type="component" value="Unassembled WGS sequence"/>
</dbReference>
<name>A0A8H6X8J9_9AGAR</name>
<accession>A0A8H6X8J9</accession>
<organism evidence="1 2">
    <name type="scientific">Mycena sanguinolenta</name>
    <dbReference type="NCBI Taxonomy" id="230812"/>
    <lineage>
        <taxon>Eukaryota</taxon>
        <taxon>Fungi</taxon>
        <taxon>Dikarya</taxon>
        <taxon>Basidiomycota</taxon>
        <taxon>Agaricomycotina</taxon>
        <taxon>Agaricomycetes</taxon>
        <taxon>Agaricomycetidae</taxon>
        <taxon>Agaricales</taxon>
        <taxon>Marasmiineae</taxon>
        <taxon>Mycenaceae</taxon>
        <taxon>Mycena</taxon>
    </lineage>
</organism>
<evidence type="ECO:0000313" key="2">
    <source>
        <dbReference type="Proteomes" id="UP000623467"/>
    </source>
</evidence>
<evidence type="ECO:0000313" key="1">
    <source>
        <dbReference type="EMBL" id="KAF7336585.1"/>
    </source>
</evidence>
<sequence length="285" mass="31239">MAPIFPNEITDACLDLAGQLHPRMLERLCRISRGTRARAVKRLTQTVWVESYGARGGYGFPRLTAVRLARMLDRGTSHPVAGVLHMRLHSALAPMEGFGSVFAGCPALVTLWIDQRGLSGFRPDLRGLSSLHHLRDLTVPAEWVAMRVLEGLVLPSVTHVHFANPVDVEGRVPLRAFPNLTHLGFAATATDECIEAALQGGASAVVLRGTPGRPFGPYIDLRVVYLAGGVDPDAEWLKRACPEWNPPIWDQWTFADAVVKARRDGKMRAGDGRVAYAVKEWLGIL</sequence>
<proteinExistence type="predicted"/>